<dbReference type="GO" id="GO:0019843">
    <property type="term" value="F:rRNA binding"/>
    <property type="evidence" value="ECO:0007669"/>
    <property type="project" value="UniProtKB-UniRule"/>
</dbReference>
<evidence type="ECO:0000256" key="8">
    <source>
        <dbReference type="HAMAP-Rule" id="MF_01309"/>
    </source>
</evidence>
<dbReference type="InterPro" id="IPR009019">
    <property type="entry name" value="KH_sf_prok-type"/>
</dbReference>
<comment type="function">
    <text evidence="6 8">Binds the lower part of the 30S subunit head. Binds mRNA in the 70S ribosome, positioning it for translation.</text>
</comment>
<evidence type="ECO:0000256" key="9">
    <source>
        <dbReference type="RuleBase" id="RU003624"/>
    </source>
</evidence>
<dbReference type="GO" id="GO:0003729">
    <property type="term" value="F:mRNA binding"/>
    <property type="evidence" value="ECO:0007669"/>
    <property type="project" value="UniProtKB-UniRule"/>
</dbReference>
<dbReference type="GO" id="GO:0022627">
    <property type="term" value="C:cytosolic small ribosomal subunit"/>
    <property type="evidence" value="ECO:0007669"/>
    <property type="project" value="TreeGrafter"/>
</dbReference>
<dbReference type="STRING" id="1802165.A3F94_01140"/>
<dbReference type="AlphaFoldDB" id="A0A1G2HI54"/>
<dbReference type="GO" id="GO:0003735">
    <property type="term" value="F:structural constituent of ribosome"/>
    <property type="evidence" value="ECO:0007669"/>
    <property type="project" value="InterPro"/>
</dbReference>
<dbReference type="HAMAP" id="MF_01309_B">
    <property type="entry name" value="Ribosomal_uS3_B"/>
    <property type="match status" value="1"/>
</dbReference>
<evidence type="ECO:0000256" key="7">
    <source>
        <dbReference type="ARBA" id="ARBA00035257"/>
    </source>
</evidence>
<keyword evidence="2 8" id="KW-0699">rRNA-binding</keyword>
<dbReference type="Pfam" id="PF00189">
    <property type="entry name" value="Ribosomal_S3_C"/>
    <property type="match status" value="1"/>
</dbReference>
<evidence type="ECO:0000256" key="3">
    <source>
        <dbReference type="ARBA" id="ARBA00022884"/>
    </source>
</evidence>
<dbReference type="Gene3D" id="3.30.300.20">
    <property type="match status" value="1"/>
</dbReference>
<dbReference type="InterPro" id="IPR005704">
    <property type="entry name" value="Ribosomal_uS3_bac-typ"/>
</dbReference>
<organism evidence="11 12">
    <name type="scientific">Candidatus Spechtbacteria bacterium RIFCSPLOWO2_12_FULL_38_22</name>
    <dbReference type="NCBI Taxonomy" id="1802165"/>
    <lineage>
        <taxon>Bacteria</taxon>
        <taxon>Candidatus Spechtiibacteriota</taxon>
    </lineage>
</organism>
<dbReference type="Gene3D" id="3.30.1140.32">
    <property type="entry name" value="Ribosomal protein S3, C-terminal domain"/>
    <property type="match status" value="1"/>
</dbReference>
<dbReference type="NCBIfam" id="TIGR01009">
    <property type="entry name" value="rpsC_bact"/>
    <property type="match status" value="1"/>
</dbReference>
<evidence type="ECO:0000256" key="2">
    <source>
        <dbReference type="ARBA" id="ARBA00022730"/>
    </source>
</evidence>
<dbReference type="SUPFAM" id="SSF54814">
    <property type="entry name" value="Prokaryotic type KH domain (KH-domain type II)"/>
    <property type="match status" value="1"/>
</dbReference>
<dbReference type="SMART" id="SM00322">
    <property type="entry name" value="KH"/>
    <property type="match status" value="1"/>
</dbReference>
<dbReference type="EMBL" id="MHOK01000006">
    <property type="protein sequence ID" value="OGZ62186.1"/>
    <property type="molecule type" value="Genomic_DNA"/>
</dbReference>
<dbReference type="InterPro" id="IPR004044">
    <property type="entry name" value="KH_dom_type_2"/>
</dbReference>
<name>A0A1G2HI54_9BACT</name>
<evidence type="ECO:0000256" key="1">
    <source>
        <dbReference type="ARBA" id="ARBA00010761"/>
    </source>
</evidence>
<protein>
    <recommendedName>
        <fullName evidence="7 8">Small ribosomal subunit protein uS3</fullName>
    </recommendedName>
</protein>
<dbReference type="CDD" id="cd02412">
    <property type="entry name" value="KH-II_30S_S3"/>
    <property type="match status" value="1"/>
</dbReference>
<evidence type="ECO:0000256" key="5">
    <source>
        <dbReference type="ARBA" id="ARBA00023274"/>
    </source>
</evidence>
<dbReference type="InterPro" id="IPR036419">
    <property type="entry name" value="Ribosomal_S3_C_sf"/>
</dbReference>
<dbReference type="PROSITE" id="PS00548">
    <property type="entry name" value="RIBOSOMAL_S3"/>
    <property type="match status" value="1"/>
</dbReference>
<dbReference type="Proteomes" id="UP000176770">
    <property type="component" value="Unassembled WGS sequence"/>
</dbReference>
<evidence type="ECO:0000313" key="11">
    <source>
        <dbReference type="EMBL" id="OGZ62186.1"/>
    </source>
</evidence>
<comment type="caution">
    <text evidence="11">The sequence shown here is derived from an EMBL/GenBank/DDBJ whole genome shotgun (WGS) entry which is preliminary data.</text>
</comment>
<keyword evidence="3 8" id="KW-0694">RNA-binding</keyword>
<evidence type="ECO:0000259" key="10">
    <source>
        <dbReference type="PROSITE" id="PS50823"/>
    </source>
</evidence>
<dbReference type="InterPro" id="IPR004087">
    <property type="entry name" value="KH_dom"/>
</dbReference>
<dbReference type="InterPro" id="IPR018280">
    <property type="entry name" value="Ribosomal_uS3_CS"/>
</dbReference>
<dbReference type="InterPro" id="IPR001351">
    <property type="entry name" value="Ribosomal_uS3_C"/>
</dbReference>
<proteinExistence type="inferred from homology"/>
<dbReference type="PROSITE" id="PS50823">
    <property type="entry name" value="KH_TYPE_2"/>
    <property type="match status" value="1"/>
</dbReference>
<evidence type="ECO:0000256" key="6">
    <source>
        <dbReference type="ARBA" id="ARBA00024998"/>
    </source>
</evidence>
<gene>
    <name evidence="8" type="primary">rpsC</name>
    <name evidence="11" type="ORF">A3F94_01140</name>
</gene>
<feature type="domain" description="KH type-2" evidence="10">
    <location>
        <begin position="38"/>
        <end position="122"/>
    </location>
</feature>
<dbReference type="InterPro" id="IPR015946">
    <property type="entry name" value="KH_dom-like_a/b"/>
</dbReference>
<keyword evidence="4 8" id="KW-0689">Ribosomal protein</keyword>
<dbReference type="PANTHER" id="PTHR11760">
    <property type="entry name" value="30S/40S RIBOSOMAL PROTEIN S3"/>
    <property type="match status" value="1"/>
</dbReference>
<comment type="similarity">
    <text evidence="1 8 9">Belongs to the universal ribosomal protein uS3 family.</text>
</comment>
<comment type="subunit">
    <text evidence="8">Part of the 30S ribosomal subunit. Forms a tight complex with proteins S10 and S14.</text>
</comment>
<accession>A0A1G2HI54</accession>
<keyword evidence="5 8" id="KW-0687">Ribonucleoprotein</keyword>
<dbReference type="PANTHER" id="PTHR11760:SF19">
    <property type="entry name" value="SMALL RIBOSOMAL SUBUNIT PROTEIN US3C"/>
    <property type="match status" value="1"/>
</dbReference>
<sequence length="225" mass="25650">MTHKTQPLNNRLAVTKEWRSRWFSSKKYKENVQQDYLIRKYILDNLKGASIAKIELERSANSVSVIIYTSRPGIIIGRAGTGVEQLKKDLNKLLHKKVRFLSGEKRSDFSLPELRIEVREIRESDANARLVALSIAEQIERRIPFRKVIKRGLDRVMANKDVKGARISVAGRLNGAEMARTEFAKAGSLPLQTLRADIDYAYVEAITKYGMIGVKVWIHKGEKLT</sequence>
<dbReference type="SUPFAM" id="SSF54821">
    <property type="entry name" value="Ribosomal protein S3 C-terminal domain"/>
    <property type="match status" value="1"/>
</dbReference>
<reference evidence="11 12" key="1">
    <citation type="journal article" date="2016" name="Nat. Commun.">
        <title>Thousands of microbial genomes shed light on interconnected biogeochemical processes in an aquifer system.</title>
        <authorList>
            <person name="Anantharaman K."/>
            <person name="Brown C.T."/>
            <person name="Hug L.A."/>
            <person name="Sharon I."/>
            <person name="Castelle C.J."/>
            <person name="Probst A.J."/>
            <person name="Thomas B.C."/>
            <person name="Singh A."/>
            <person name="Wilkins M.J."/>
            <person name="Karaoz U."/>
            <person name="Brodie E.L."/>
            <person name="Williams K.H."/>
            <person name="Hubbard S.S."/>
            <person name="Banfield J.F."/>
        </authorList>
    </citation>
    <scope>NUCLEOTIDE SEQUENCE [LARGE SCALE GENOMIC DNA]</scope>
</reference>
<dbReference type="InterPro" id="IPR057258">
    <property type="entry name" value="Ribosomal_uS3"/>
</dbReference>
<dbReference type="Pfam" id="PF07650">
    <property type="entry name" value="KH_2"/>
    <property type="match status" value="1"/>
</dbReference>
<evidence type="ECO:0000256" key="4">
    <source>
        <dbReference type="ARBA" id="ARBA00022980"/>
    </source>
</evidence>
<evidence type="ECO:0000313" key="12">
    <source>
        <dbReference type="Proteomes" id="UP000176770"/>
    </source>
</evidence>
<dbReference type="GO" id="GO:0006412">
    <property type="term" value="P:translation"/>
    <property type="evidence" value="ECO:0007669"/>
    <property type="project" value="UniProtKB-UniRule"/>
</dbReference>
<dbReference type="FunFam" id="3.30.300.20:FF:000001">
    <property type="entry name" value="30S ribosomal protein S3"/>
    <property type="match status" value="1"/>
</dbReference>